<dbReference type="HOGENOM" id="CLU_2623613_0_0_1"/>
<organism evidence="1 2">
    <name type="scientific">Stachybotrys chartarum (strain CBS 109288 / IBT 7711)</name>
    <name type="common">Toxic black mold</name>
    <name type="synonym">Stilbospora chartarum</name>
    <dbReference type="NCBI Taxonomy" id="1280523"/>
    <lineage>
        <taxon>Eukaryota</taxon>
        <taxon>Fungi</taxon>
        <taxon>Dikarya</taxon>
        <taxon>Ascomycota</taxon>
        <taxon>Pezizomycotina</taxon>
        <taxon>Sordariomycetes</taxon>
        <taxon>Hypocreomycetidae</taxon>
        <taxon>Hypocreales</taxon>
        <taxon>Stachybotryaceae</taxon>
        <taxon>Stachybotrys</taxon>
    </lineage>
</organism>
<sequence>MHGDMDIAVRKRAVTSQHKASIVYLARMNGAAGQSDADNGYVPRGDALNGRLSDVCGISRRDIECYRAIYDKSHYKRF</sequence>
<name>A0A084B9A8_STACB</name>
<gene>
    <name evidence="1" type="ORF">S7711_10355</name>
</gene>
<dbReference type="Proteomes" id="UP000028045">
    <property type="component" value="Unassembled WGS sequence"/>
</dbReference>
<keyword evidence="2" id="KW-1185">Reference proteome</keyword>
<protein>
    <submittedName>
        <fullName evidence="1">Uncharacterized protein</fullName>
    </submittedName>
</protein>
<proteinExistence type="predicted"/>
<evidence type="ECO:0000313" key="2">
    <source>
        <dbReference type="Proteomes" id="UP000028045"/>
    </source>
</evidence>
<dbReference type="AlphaFoldDB" id="A0A084B9A8"/>
<accession>A0A084B9A8</accession>
<reference evidence="1 2" key="1">
    <citation type="journal article" date="2014" name="BMC Genomics">
        <title>Comparative genome sequencing reveals chemotype-specific gene clusters in the toxigenic black mold Stachybotrys.</title>
        <authorList>
            <person name="Semeiks J."/>
            <person name="Borek D."/>
            <person name="Otwinowski Z."/>
            <person name="Grishin N.V."/>
        </authorList>
    </citation>
    <scope>NUCLEOTIDE SEQUENCE [LARGE SCALE GENOMIC DNA]</scope>
    <source>
        <strain evidence="2">CBS 109288 / IBT 7711</strain>
    </source>
</reference>
<evidence type="ECO:0000313" key="1">
    <source>
        <dbReference type="EMBL" id="KEY74137.1"/>
    </source>
</evidence>
<dbReference type="EMBL" id="KL647645">
    <property type="protein sequence ID" value="KEY74137.1"/>
    <property type="molecule type" value="Genomic_DNA"/>
</dbReference>